<evidence type="ECO:0000313" key="12">
    <source>
        <dbReference type="EMBL" id="MCE5172496.1"/>
    </source>
</evidence>
<dbReference type="EC" id="5.6.2.2" evidence="10"/>
<dbReference type="PANTHER" id="PTHR45866">
    <property type="entry name" value="DNA GYRASE/TOPOISOMERASE SUBUNIT B"/>
    <property type="match status" value="1"/>
</dbReference>
<evidence type="ECO:0000259" key="11">
    <source>
        <dbReference type="PROSITE" id="PS50880"/>
    </source>
</evidence>
<dbReference type="Proteomes" id="UP001199916">
    <property type="component" value="Unassembled WGS sequence"/>
</dbReference>
<dbReference type="PROSITE" id="PS50880">
    <property type="entry name" value="TOPRIM"/>
    <property type="match status" value="1"/>
</dbReference>
<dbReference type="NCBIfam" id="NF004189">
    <property type="entry name" value="PRK05644.1"/>
    <property type="match status" value="1"/>
</dbReference>
<evidence type="ECO:0000256" key="1">
    <source>
        <dbReference type="ARBA" id="ARBA00000185"/>
    </source>
</evidence>
<dbReference type="PRINTS" id="PR01159">
    <property type="entry name" value="DNAGYRASEB"/>
</dbReference>
<comment type="subunit">
    <text evidence="10">Heterotetramer, composed of two GyrA and two GyrB chains. In the heterotetramer, GyrA contains the active site tyrosine that forms a transient covalent intermediate with DNA, while GyrB binds cofactors and catalyzes ATP hydrolysis.</text>
</comment>
<evidence type="ECO:0000256" key="6">
    <source>
        <dbReference type="ARBA" id="ARBA00022842"/>
    </source>
</evidence>
<dbReference type="CDD" id="cd00822">
    <property type="entry name" value="TopoII_Trans_DNA_gyrase"/>
    <property type="match status" value="1"/>
</dbReference>
<evidence type="ECO:0000256" key="4">
    <source>
        <dbReference type="ARBA" id="ARBA00022741"/>
    </source>
</evidence>
<evidence type="ECO:0000256" key="7">
    <source>
        <dbReference type="ARBA" id="ARBA00023029"/>
    </source>
</evidence>
<evidence type="ECO:0000313" key="13">
    <source>
        <dbReference type="Proteomes" id="UP001199916"/>
    </source>
</evidence>
<dbReference type="InterPro" id="IPR011557">
    <property type="entry name" value="GyrB"/>
</dbReference>
<dbReference type="HAMAP" id="MF_01898">
    <property type="entry name" value="GyrB"/>
    <property type="match status" value="1"/>
</dbReference>
<keyword evidence="3 10" id="KW-0479">Metal-binding</keyword>
<dbReference type="InterPro" id="IPR000565">
    <property type="entry name" value="Topo_IIA_B"/>
</dbReference>
<dbReference type="SMART" id="SM00433">
    <property type="entry name" value="TOP2c"/>
    <property type="match status" value="1"/>
</dbReference>
<dbReference type="InterPro" id="IPR014721">
    <property type="entry name" value="Ribsml_uS5_D2-typ_fold_subgr"/>
</dbReference>
<dbReference type="InterPro" id="IPR002288">
    <property type="entry name" value="DNA_gyrase_B_C"/>
</dbReference>
<keyword evidence="7 10" id="KW-0799">Topoisomerase</keyword>
<feature type="site" description="Interaction with DNA" evidence="10">
    <location>
        <position position="451"/>
    </location>
</feature>
<evidence type="ECO:0000256" key="5">
    <source>
        <dbReference type="ARBA" id="ARBA00022840"/>
    </source>
</evidence>
<comment type="caution">
    <text evidence="12">The sequence shown here is derived from an EMBL/GenBank/DDBJ whole genome shotgun (WGS) entry which is preliminary data.</text>
</comment>
<dbReference type="PRINTS" id="PR00418">
    <property type="entry name" value="TPI2FAMILY"/>
</dbReference>
<dbReference type="RefSeq" id="WP_233698645.1">
    <property type="nucleotide sequence ID" value="NZ_JAJNBZ010000029.1"/>
</dbReference>
<evidence type="ECO:0000256" key="9">
    <source>
        <dbReference type="ARBA" id="ARBA00023235"/>
    </source>
</evidence>
<dbReference type="InterPro" id="IPR013506">
    <property type="entry name" value="Topo_IIA_bsu_dom2"/>
</dbReference>
<dbReference type="SUPFAM" id="SSF55874">
    <property type="entry name" value="ATPase domain of HSP90 chaperone/DNA topoisomerase II/histidine kinase"/>
    <property type="match status" value="1"/>
</dbReference>
<dbReference type="Gene3D" id="3.30.565.10">
    <property type="entry name" value="Histidine kinase-like ATPase, C-terminal domain"/>
    <property type="match status" value="1"/>
</dbReference>
<comment type="miscellaneous">
    <text evidence="10">Few gyrases are as efficient as E.coli at forming negative supercoils. Not all organisms have 2 type II topoisomerases; in organisms with a single type II topoisomerase this enzyme also has to decatenate newly replicated chromosomes.</text>
</comment>
<dbReference type="CDD" id="cd03366">
    <property type="entry name" value="TOPRIM_TopoIIA_GyrB"/>
    <property type="match status" value="1"/>
</dbReference>
<organism evidence="12 13">
    <name type="scientific">Paenibacillus profundus</name>
    <dbReference type="NCBI Taxonomy" id="1173085"/>
    <lineage>
        <taxon>Bacteria</taxon>
        <taxon>Bacillati</taxon>
        <taxon>Bacillota</taxon>
        <taxon>Bacilli</taxon>
        <taxon>Bacillales</taxon>
        <taxon>Paenibacillaceae</taxon>
        <taxon>Paenibacillus</taxon>
    </lineage>
</organism>
<reference evidence="12 13" key="1">
    <citation type="submission" date="2021-11" db="EMBL/GenBank/DDBJ databases">
        <title>Draft genome sequence of Paenibacillus profundus YoMME, a new Gram-positive bacteria with exoelectrogenic properties.</title>
        <authorList>
            <person name="Hubenova Y."/>
            <person name="Hubenova E."/>
            <person name="Manasiev Y."/>
            <person name="Peykov S."/>
            <person name="Mitov M."/>
        </authorList>
    </citation>
    <scope>NUCLEOTIDE SEQUENCE [LARGE SCALE GENOMIC DNA]</scope>
    <source>
        <strain evidence="12 13">YoMME</strain>
    </source>
</reference>
<keyword evidence="5 10" id="KW-0067">ATP-binding</keyword>
<evidence type="ECO:0000256" key="2">
    <source>
        <dbReference type="ARBA" id="ARBA00010708"/>
    </source>
</evidence>
<dbReference type="SUPFAM" id="SSF56719">
    <property type="entry name" value="Type II DNA topoisomerase"/>
    <property type="match status" value="1"/>
</dbReference>
<dbReference type="InterPro" id="IPR006171">
    <property type="entry name" value="TOPRIM_dom"/>
</dbReference>
<dbReference type="InterPro" id="IPR003594">
    <property type="entry name" value="HATPase_dom"/>
</dbReference>
<dbReference type="GO" id="GO:0003918">
    <property type="term" value="F:DNA topoisomerase type II (double strand cut, ATP-hydrolyzing) activity"/>
    <property type="evidence" value="ECO:0007669"/>
    <property type="project" value="UniProtKB-EC"/>
</dbReference>
<dbReference type="InterPro" id="IPR020568">
    <property type="entry name" value="Ribosomal_Su5_D2-typ_SF"/>
</dbReference>
<dbReference type="Gene3D" id="3.30.230.10">
    <property type="match status" value="1"/>
</dbReference>
<comment type="subcellular location">
    <subcellularLocation>
        <location evidence="10">Cytoplasm</location>
    </subcellularLocation>
</comment>
<evidence type="ECO:0000256" key="8">
    <source>
        <dbReference type="ARBA" id="ARBA00023125"/>
    </source>
</evidence>
<keyword evidence="9 10" id="KW-0413">Isomerase</keyword>
<dbReference type="InterPro" id="IPR001241">
    <property type="entry name" value="Topo_IIA"/>
</dbReference>
<comment type="similarity">
    <text evidence="2 10">Belongs to the type II topoisomerase GyrB family.</text>
</comment>
<comment type="catalytic activity">
    <reaction evidence="1 10">
        <text>ATP-dependent breakage, passage and rejoining of double-stranded DNA.</text>
        <dbReference type="EC" id="5.6.2.2"/>
    </reaction>
</comment>
<dbReference type="NCBIfam" id="NF011501">
    <property type="entry name" value="PRK14939.1"/>
    <property type="match status" value="1"/>
</dbReference>
<dbReference type="EMBL" id="JAJNBZ010000029">
    <property type="protein sequence ID" value="MCE5172496.1"/>
    <property type="molecule type" value="Genomic_DNA"/>
</dbReference>
<keyword evidence="8" id="KW-0238">DNA-binding</keyword>
<accession>A0ABS8YKZ0</accession>
<evidence type="ECO:0000256" key="10">
    <source>
        <dbReference type="HAMAP-Rule" id="MF_01898"/>
    </source>
</evidence>
<gene>
    <name evidence="10 12" type="primary">gyrB</name>
    <name evidence="12" type="ORF">LQV63_24785</name>
</gene>
<dbReference type="SMART" id="SM00387">
    <property type="entry name" value="HATPase_c"/>
    <property type="match status" value="1"/>
</dbReference>
<comment type="cofactor">
    <cofactor evidence="10">
        <name>Mg(2+)</name>
        <dbReference type="ChEBI" id="CHEBI:18420"/>
    </cofactor>
    <cofactor evidence="10">
        <name>Mn(2+)</name>
        <dbReference type="ChEBI" id="CHEBI:29035"/>
    </cofactor>
    <cofactor evidence="10">
        <name>Ca(2+)</name>
        <dbReference type="ChEBI" id="CHEBI:29108"/>
    </cofactor>
    <text evidence="10">Binds two Mg(2+) per subunit. The magnesium ions form salt bridges with both the protein and the DNA. Can also accept other divalent metal cations, such as Mn(2+) or Ca(2+).</text>
</comment>
<dbReference type="Pfam" id="PF00204">
    <property type="entry name" value="DNA_gyraseB"/>
    <property type="match status" value="1"/>
</dbReference>
<protein>
    <recommendedName>
        <fullName evidence="10">DNA gyrase subunit B</fullName>
        <ecNumber evidence="10">5.6.2.2</ecNumber>
    </recommendedName>
</protein>
<dbReference type="PROSITE" id="PS00177">
    <property type="entry name" value="TOPOISOMERASE_II"/>
    <property type="match status" value="1"/>
</dbReference>
<dbReference type="NCBIfam" id="TIGR01059">
    <property type="entry name" value="gyrB"/>
    <property type="match status" value="1"/>
</dbReference>
<feature type="binding site" evidence="10">
    <location>
        <position position="426"/>
    </location>
    <ligand>
        <name>Mg(2+)</name>
        <dbReference type="ChEBI" id="CHEBI:18420"/>
        <label>1</label>
        <note>catalytic</note>
    </ligand>
</feature>
<feature type="binding site" evidence="10">
    <location>
        <position position="499"/>
    </location>
    <ligand>
        <name>Mg(2+)</name>
        <dbReference type="ChEBI" id="CHEBI:18420"/>
        <label>2</label>
    </ligand>
</feature>
<feature type="site" description="Interaction with DNA" evidence="10">
    <location>
        <position position="454"/>
    </location>
</feature>
<dbReference type="Pfam" id="PF02518">
    <property type="entry name" value="HATPase_c"/>
    <property type="match status" value="1"/>
</dbReference>
<evidence type="ECO:0000256" key="3">
    <source>
        <dbReference type="ARBA" id="ARBA00022723"/>
    </source>
</evidence>
<proteinExistence type="inferred from homology"/>
<name>A0ABS8YKZ0_9BACL</name>
<dbReference type="CDD" id="cd16928">
    <property type="entry name" value="HATPase_GyrB-like"/>
    <property type="match status" value="1"/>
</dbReference>
<keyword evidence="10" id="KW-0963">Cytoplasm</keyword>
<keyword evidence="6 10" id="KW-0460">Magnesium</keyword>
<dbReference type="InterPro" id="IPR034160">
    <property type="entry name" value="TOPRIM_GyrB"/>
</dbReference>
<dbReference type="Gene3D" id="3.40.50.670">
    <property type="match status" value="1"/>
</dbReference>
<feature type="binding site" evidence="10">
    <location>
        <position position="501"/>
    </location>
    <ligand>
        <name>Mg(2+)</name>
        <dbReference type="ChEBI" id="CHEBI:18420"/>
        <label>2</label>
    </ligand>
</feature>
<feature type="binding site" evidence="10">
    <location>
        <position position="499"/>
    </location>
    <ligand>
        <name>Mg(2+)</name>
        <dbReference type="ChEBI" id="CHEBI:18420"/>
        <label>1</label>
        <note>catalytic</note>
    </ligand>
</feature>
<dbReference type="InterPro" id="IPR013760">
    <property type="entry name" value="Topo_IIA-like_dom_sf"/>
</dbReference>
<comment type="function">
    <text evidence="10">A type II topoisomerase that negatively supercoils closed circular double-stranded (ds) DNA in an ATP-dependent manner to modulate DNA topology and maintain chromosomes in an underwound state. Negative supercoiling favors strand separation, and DNA replication, transcription, recombination and repair, all of which involve strand separation. Also able to catalyze the interconversion of other topological isomers of dsDNA rings, including catenanes and knotted rings. Type II topoisomerases break and join 2 DNA strands simultaneously in an ATP-dependent manner.</text>
</comment>
<keyword evidence="4 10" id="KW-0547">Nucleotide-binding</keyword>
<keyword evidence="13" id="KW-1185">Reference proteome</keyword>
<dbReference type="InterPro" id="IPR036890">
    <property type="entry name" value="HATPase_C_sf"/>
</dbReference>
<feature type="domain" description="Toprim" evidence="11">
    <location>
        <begin position="420"/>
        <end position="534"/>
    </location>
</feature>
<dbReference type="SUPFAM" id="SSF54211">
    <property type="entry name" value="Ribosomal protein S5 domain 2-like"/>
    <property type="match status" value="1"/>
</dbReference>
<dbReference type="Pfam" id="PF01751">
    <property type="entry name" value="Toprim"/>
    <property type="match status" value="1"/>
</dbReference>
<dbReference type="Pfam" id="PF00986">
    <property type="entry name" value="DNA_gyraseB_C"/>
    <property type="match status" value="1"/>
</dbReference>
<dbReference type="InterPro" id="IPR018522">
    <property type="entry name" value="TopoIIA_CS"/>
</dbReference>
<sequence length="636" mass="71375">MSLNQNTYDESQIQVLEGLEAVRKRPGMYIGSTSSKGLHHLVWEVVDNSIDEALAGYCTKIQVIIHEDNSITVIDNGRGIPVGVQEKLKRPAVEVVMTVLHAGGKFGGDGYKVSGGLHGVGVSVVNALSEVLLVTVKRDGYIHQQEYRRGAPQADLEIIGETTDTGTTVKFKPDREVFTETTEYEYDILLSRIRELAFLNKGIEMVLSDERTGQSQTFRYEGGIMEFVDYLNRNREKMHEPPIYVEGAKDNITCEIALQYNDSYTENIYSFANNIHTHEGGTHESGFKSALTRIINDYARKTNLVKDSTSNLSGDDVREGLTAIISVKIPEPQFEGQTKTKLGNSEVRGIVESVFSEKFMEFLNENPAVSRKVVEKGLQASRAREAARRARELTRRKSALEVSSLPGKLADCSSKDAAQCELFIVEGDSAGGSAKQGRDRHFQAILPLKGKILNVEKSRLDRILSNAEIRAIITALGTSIGEDFDLSKARYHKIIIMTDADVDGAHIRTLMLTFFYRYMRKLIEAGFVYIAQPPLYKIERNKVVRYADSDKQKDEIIAEFGEGVKVNVQRYKGLGEMNAEQLWETTMDPESRKMLQVTFDDAKIADEVFDTLMGDNVEPRRDFIQRHAKFVKNLDI</sequence>
<dbReference type="PANTHER" id="PTHR45866:SF1">
    <property type="entry name" value="DNA GYRASE SUBUNIT B, MITOCHONDRIAL"/>
    <property type="match status" value="1"/>
</dbReference>
<dbReference type="InterPro" id="IPR013759">
    <property type="entry name" value="Topo_IIA_B_C"/>
</dbReference>